<name>A0A1H4G892_9SPHI</name>
<dbReference type="AlphaFoldDB" id="A0A1H4G892"/>
<protein>
    <submittedName>
        <fullName evidence="1">Uncharacterized protein</fullName>
    </submittedName>
</protein>
<evidence type="ECO:0000313" key="1">
    <source>
        <dbReference type="EMBL" id="SEB05846.1"/>
    </source>
</evidence>
<dbReference type="EMBL" id="FNRA01000009">
    <property type="protein sequence ID" value="SEB05846.1"/>
    <property type="molecule type" value="Genomic_DNA"/>
</dbReference>
<accession>A0A1H4G892</accession>
<keyword evidence="2" id="KW-1185">Reference proteome</keyword>
<reference evidence="1 2" key="1">
    <citation type="submission" date="2016-10" db="EMBL/GenBank/DDBJ databases">
        <authorList>
            <person name="de Groot N.N."/>
        </authorList>
    </citation>
    <scope>NUCLEOTIDE SEQUENCE [LARGE SCALE GENOMIC DNA]</scope>
    <source>
        <strain evidence="1 2">DSM 19033</strain>
    </source>
</reference>
<organism evidence="1 2">
    <name type="scientific">Pedobacter hartonius</name>
    <dbReference type="NCBI Taxonomy" id="425514"/>
    <lineage>
        <taxon>Bacteria</taxon>
        <taxon>Pseudomonadati</taxon>
        <taxon>Bacteroidota</taxon>
        <taxon>Sphingobacteriia</taxon>
        <taxon>Sphingobacteriales</taxon>
        <taxon>Sphingobacteriaceae</taxon>
        <taxon>Pedobacter</taxon>
    </lineage>
</organism>
<gene>
    <name evidence="1" type="ORF">SAMN05443550_109113</name>
</gene>
<evidence type="ECO:0000313" key="2">
    <source>
        <dbReference type="Proteomes" id="UP000198850"/>
    </source>
</evidence>
<dbReference type="Proteomes" id="UP000198850">
    <property type="component" value="Unassembled WGS sequence"/>
</dbReference>
<sequence length="42" mass="4909">MQLVYEIFLWLICKKGKLQDQLTKGAEFIGGIDDILRIEKLK</sequence>
<dbReference type="STRING" id="425514.SAMN05443550_109113"/>
<proteinExistence type="predicted"/>